<dbReference type="PANTHER" id="PTHR43757:SF15">
    <property type="entry name" value="PYRUVATE DEHYDROGENASE PHOSPHATASE REGULATORY SUBUNIT, MITOCHONDRIAL-LIKE"/>
    <property type="match status" value="1"/>
</dbReference>
<dbReference type="InterPro" id="IPR032503">
    <property type="entry name" value="FAO_M"/>
</dbReference>
<dbReference type="InterPro" id="IPR028896">
    <property type="entry name" value="GcvT/YgfZ/DmdA"/>
</dbReference>
<dbReference type="EMBL" id="JACMRX010000002">
    <property type="protein sequence ID" value="KAF7994918.1"/>
    <property type="molecule type" value="Genomic_DNA"/>
</dbReference>
<dbReference type="Gene3D" id="3.50.50.60">
    <property type="entry name" value="FAD/NAD(P)-binding domain"/>
    <property type="match status" value="1"/>
</dbReference>
<evidence type="ECO:0000259" key="3">
    <source>
        <dbReference type="Pfam" id="PF01266"/>
    </source>
</evidence>
<protein>
    <recommendedName>
        <fullName evidence="9">Pyruvate dehydrogenase phosphatase regulatory subunit, mitochondrial</fullName>
    </recommendedName>
</protein>
<dbReference type="AlphaFoldDB" id="A0A834XWQ3"/>
<dbReference type="InterPro" id="IPR006076">
    <property type="entry name" value="FAD-dep_OxRdtase"/>
</dbReference>
<evidence type="ECO:0000259" key="4">
    <source>
        <dbReference type="Pfam" id="PF01571"/>
    </source>
</evidence>
<dbReference type="InterPro" id="IPR006222">
    <property type="entry name" value="GCVT_N"/>
</dbReference>
<evidence type="ECO:0008006" key="9">
    <source>
        <dbReference type="Google" id="ProtNLM"/>
    </source>
</evidence>
<keyword evidence="8" id="KW-1185">Reference proteome</keyword>
<evidence type="ECO:0000256" key="2">
    <source>
        <dbReference type="SAM" id="MobiDB-lite"/>
    </source>
</evidence>
<feature type="region of interest" description="Disordered" evidence="2">
    <location>
        <begin position="878"/>
        <end position="900"/>
    </location>
</feature>
<dbReference type="InterPro" id="IPR029043">
    <property type="entry name" value="GcvT/YgfZ_C"/>
</dbReference>
<comment type="similarity">
    <text evidence="1">Belongs to the GcvT family.</text>
</comment>
<dbReference type="Gene3D" id="3.30.1360.120">
    <property type="entry name" value="Probable tRNA modification gtpase trme, domain 1"/>
    <property type="match status" value="1"/>
</dbReference>
<dbReference type="Gene3D" id="2.40.30.110">
    <property type="entry name" value="Aminomethyltransferase beta-barrel domains"/>
    <property type="match status" value="1"/>
</dbReference>
<organism evidence="7 8">
    <name type="scientific">Aphidius gifuensis</name>
    <name type="common">Parasitoid wasp</name>
    <dbReference type="NCBI Taxonomy" id="684658"/>
    <lineage>
        <taxon>Eukaryota</taxon>
        <taxon>Metazoa</taxon>
        <taxon>Ecdysozoa</taxon>
        <taxon>Arthropoda</taxon>
        <taxon>Hexapoda</taxon>
        <taxon>Insecta</taxon>
        <taxon>Pterygota</taxon>
        <taxon>Neoptera</taxon>
        <taxon>Endopterygota</taxon>
        <taxon>Hymenoptera</taxon>
        <taxon>Apocrita</taxon>
        <taxon>Ichneumonoidea</taxon>
        <taxon>Braconidae</taxon>
        <taxon>Aphidiinae</taxon>
        <taxon>Aphidius</taxon>
    </lineage>
</organism>
<dbReference type="SUPFAM" id="SSF103025">
    <property type="entry name" value="Folate-binding domain"/>
    <property type="match status" value="1"/>
</dbReference>
<dbReference type="Pfam" id="PF01266">
    <property type="entry name" value="DAO"/>
    <property type="match status" value="1"/>
</dbReference>
<accession>A0A834XWQ3</accession>
<dbReference type="SUPFAM" id="SSF101790">
    <property type="entry name" value="Aminomethyltransferase beta-barrel domain"/>
    <property type="match status" value="1"/>
</dbReference>
<dbReference type="Gene3D" id="3.30.9.10">
    <property type="entry name" value="D-Amino Acid Oxidase, subunit A, domain 2"/>
    <property type="match status" value="1"/>
</dbReference>
<dbReference type="SUPFAM" id="SSF51905">
    <property type="entry name" value="FAD/NAD(P)-binding domain"/>
    <property type="match status" value="1"/>
</dbReference>
<dbReference type="Pfam" id="PF01571">
    <property type="entry name" value="GCV_T"/>
    <property type="match status" value="1"/>
</dbReference>
<evidence type="ECO:0000313" key="8">
    <source>
        <dbReference type="Proteomes" id="UP000639338"/>
    </source>
</evidence>
<dbReference type="InterPro" id="IPR036188">
    <property type="entry name" value="FAD/NAD-bd_sf"/>
</dbReference>
<dbReference type="SUPFAM" id="SSF54373">
    <property type="entry name" value="FAD-linked reductases, C-terminal domain"/>
    <property type="match status" value="1"/>
</dbReference>
<dbReference type="InterPro" id="IPR013977">
    <property type="entry name" value="GcvT_C"/>
</dbReference>
<dbReference type="Gene3D" id="3.30.70.1400">
    <property type="entry name" value="Aminomethyltransferase beta-barrel domains"/>
    <property type="match status" value="1"/>
</dbReference>
<proteinExistence type="inferred from homology"/>
<feature type="domain" description="FAD dependent oxidoreductase" evidence="3">
    <location>
        <begin position="50"/>
        <end position="409"/>
    </location>
</feature>
<dbReference type="PANTHER" id="PTHR43757">
    <property type="entry name" value="AMINOMETHYLTRANSFERASE"/>
    <property type="match status" value="1"/>
</dbReference>
<dbReference type="GO" id="GO:0005739">
    <property type="term" value="C:mitochondrion"/>
    <property type="evidence" value="ECO:0007669"/>
    <property type="project" value="TreeGrafter"/>
</dbReference>
<feature type="domain" description="Aminomethyltransferase C-terminal" evidence="5">
    <location>
        <begin position="784"/>
        <end position="871"/>
    </location>
</feature>
<evidence type="ECO:0000313" key="7">
    <source>
        <dbReference type="EMBL" id="KAF7994918.1"/>
    </source>
</evidence>
<gene>
    <name evidence="7" type="ORF">HCN44_004390</name>
</gene>
<sequence length="900" mass="101292">MWKRCYGCLKKVPSIQSSVSLRSRILLSSCQMSTNIDKFDDNYVIPKDVKVVICGGGVMGAAVAYHLAALGWGSQTVILESGRVGEGSTWHASGLIGAFKPSLAQVKLAQDSISLYKEFEKKGISTGWKECGSLSLARTRDRMTVFRRMKAQSVSRDIECHLVTPSEALELCPLLRVDDLVGGIWIPGDGVADPYKTCLAFINEAKKNDVRVFEKCRVTKVATHNGKIKTIETNRGNINCQHFVNCAGFWARNVGKLSEPYVKVPLHPVEHHFLHTKEVPGLNPMTPVVRDLDGYIYFRENNGRLLAGGFEPNAKPAFENGIIPENISERALPEDWDHFHFLLEQILLRVPSLGEVELERLCNCPESFSPDCKWIVGEAPEISNYYIAAGMKTIGVAAAGGVGRATAELITKNSTSLDMYELDVSRFLGLHNNRKFLRDRVKEVPSMHYALQYPNIEFKTGRNLRMSPIYPKLKEAGAVFGQVMGYERPSWFQRDKDDDVDSIDSIDGSQTYKIAYTDTFGKPPWFEHVSQEYSACRETIGISDYSSFTKIDLWSNDNEVVDLLQYLCSNDVDVPVGSIIHTGMQNNRGGYENDCSLARISDNHYMMIAPTIQQTRCKHWINRHLPSDGSVAVSDVTSAYTAICIMGPSTRPLLAELTDTDVSPKNFPFFSFKELDVGLANGIRTMNLTHTGELGYVLYIPNEFALHIYTRLIEAGEKYKIKHAGYYATRALRVEKFYAFWGQDLDTFTTPLECGRAWRVKFDKDINFIGRDALLKQRDNGVRRRYVQLLLIDHDSDFDTWCSGGEPIYRNGKYCGMTTTTGYGFTFKAQVCLGFIENIDDNGNTREVSNEYVLEGDYEIDVAGIRYHAKCNLHSPNLPTKFPDSERDSYHATRDHSTSR</sequence>
<reference evidence="7 8" key="1">
    <citation type="submission" date="2020-08" db="EMBL/GenBank/DDBJ databases">
        <title>Aphidius gifuensis genome sequencing and assembly.</title>
        <authorList>
            <person name="Du Z."/>
        </authorList>
    </citation>
    <scope>NUCLEOTIDE SEQUENCE [LARGE SCALE GENOMIC DNA]</scope>
    <source>
        <strain evidence="7">YNYX2018</strain>
        <tissue evidence="7">Adults</tissue>
    </source>
</reference>
<dbReference type="Pfam" id="PF16350">
    <property type="entry name" value="FAO_M"/>
    <property type="match status" value="1"/>
</dbReference>
<evidence type="ECO:0000259" key="6">
    <source>
        <dbReference type="Pfam" id="PF16350"/>
    </source>
</evidence>
<evidence type="ECO:0000256" key="1">
    <source>
        <dbReference type="ARBA" id="ARBA00008609"/>
    </source>
</evidence>
<dbReference type="InterPro" id="IPR027266">
    <property type="entry name" value="TrmE/GcvT-like"/>
</dbReference>
<dbReference type="Pfam" id="PF08669">
    <property type="entry name" value="GCV_T_C"/>
    <property type="match status" value="1"/>
</dbReference>
<feature type="domain" description="GCVT N-terminal" evidence="4">
    <location>
        <begin position="470"/>
        <end position="764"/>
    </location>
</feature>
<dbReference type="FunFam" id="3.30.70.1400:FF:000003">
    <property type="entry name" value="Pyruvate dehydrogenase phosphatase regulatory subunit"/>
    <property type="match status" value="1"/>
</dbReference>
<dbReference type="OrthoDB" id="429143at2759"/>
<feature type="compositionally biased region" description="Basic and acidic residues" evidence="2">
    <location>
        <begin position="883"/>
        <end position="900"/>
    </location>
</feature>
<dbReference type="FunFam" id="2.40.30.110:FF:000004">
    <property type="entry name" value="Pyruvate dehydrogenase phosphatase regulatory subunit, mitochondrial"/>
    <property type="match status" value="1"/>
</dbReference>
<evidence type="ECO:0000259" key="5">
    <source>
        <dbReference type="Pfam" id="PF08669"/>
    </source>
</evidence>
<dbReference type="Proteomes" id="UP000639338">
    <property type="component" value="Unassembled WGS sequence"/>
</dbReference>
<name>A0A834XWQ3_APHGI</name>
<comment type="caution">
    <text evidence="7">The sequence shown here is derived from an EMBL/GenBank/DDBJ whole genome shotgun (WGS) entry which is preliminary data.</text>
</comment>
<feature type="domain" description="FAD dependent oxidoreductase central" evidence="6">
    <location>
        <begin position="415"/>
        <end position="467"/>
    </location>
</feature>